<reference evidence="2 3" key="2">
    <citation type="journal article" date="2016" name="J. Biotechnol.">
        <title>Complete genome sequence of Arthrobacter alpinus ERGS4:06, a yellow pigmented bacterium tolerant to cold and radiations isolated from Sikkim Himalaya.</title>
        <authorList>
            <person name="Kumar R."/>
            <person name="Singh D."/>
            <person name="Swarnkar M.K."/>
            <person name="Singh A.K."/>
            <person name="Kumar S."/>
        </authorList>
    </citation>
    <scope>NUCLEOTIDE SEQUENCE [LARGE SCALE GENOMIC DNA]</scope>
    <source>
        <strain evidence="2 3">ERGS4:06</strain>
    </source>
</reference>
<proteinExistence type="predicted"/>
<reference evidence="3" key="1">
    <citation type="submission" date="2015-11" db="EMBL/GenBank/DDBJ databases">
        <authorList>
            <person name="Kumar R."/>
            <person name="Singh D."/>
            <person name="Swarnkar M.K."/>
            <person name="Singh A.K."/>
            <person name="Kumar S."/>
        </authorList>
    </citation>
    <scope>NUCLEOTIDE SEQUENCE [LARGE SCALE GENOMIC DNA]</scope>
    <source>
        <strain evidence="3">ERGS4:06</strain>
    </source>
</reference>
<name>A0A0S2LZQ7_9MICC</name>
<evidence type="ECO:0000313" key="2">
    <source>
        <dbReference type="EMBL" id="ALO66728.1"/>
    </source>
</evidence>
<dbReference type="EMBL" id="CP013200">
    <property type="protein sequence ID" value="ALO66728.1"/>
    <property type="molecule type" value="Genomic_DNA"/>
</dbReference>
<dbReference type="OrthoDB" id="7314834at2"/>
<evidence type="ECO:0000313" key="3">
    <source>
        <dbReference type="Proteomes" id="UP000059574"/>
    </source>
</evidence>
<protein>
    <recommendedName>
        <fullName evidence="1">DUF2326 domain-containing protein</fullName>
    </recommendedName>
</protein>
<dbReference type="Pfam" id="PF10088">
    <property type="entry name" value="DUF2326"/>
    <property type="match status" value="1"/>
</dbReference>
<dbReference type="InterPro" id="IPR027417">
    <property type="entry name" value="P-loop_NTPase"/>
</dbReference>
<dbReference type="Gene3D" id="3.40.50.300">
    <property type="entry name" value="P-loop containing nucleotide triphosphate hydrolases"/>
    <property type="match status" value="1"/>
</dbReference>
<accession>A0A0S2LZQ7</accession>
<dbReference type="Proteomes" id="UP000059574">
    <property type="component" value="Chromosome"/>
</dbReference>
<feature type="domain" description="DUF2326" evidence="1">
    <location>
        <begin position="443"/>
        <end position="549"/>
    </location>
</feature>
<dbReference type="SUPFAM" id="SSF52540">
    <property type="entry name" value="P-loop containing nucleoside triphosphate hydrolases"/>
    <property type="match status" value="1"/>
</dbReference>
<evidence type="ECO:0000259" key="1">
    <source>
        <dbReference type="Pfam" id="PF10088"/>
    </source>
</evidence>
<dbReference type="AlphaFoldDB" id="A0A0S2LZQ7"/>
<sequence>MLIQLSANKDVFVPIDFESGLNVILADRTEEASKTDSRNARGKSSLLSAINYCLGGNFPSEFGALAEDNWEFRLTLMLDGATIAVSRNCASPRNRVNIHHLSGEVPAWLSLLEEGGLRIETWKQVLGWKLFGLPDEADDDGARLSSRTLLTYLVRRTAPDDPTKIMAQQPARSSRVHTAYLLGLDWQVTNQLADLKDEQQVYKAIDTAASSKFLSSTVGNEADLLIERQEAILARDRVAQEARDFVLLDDPDDLITQADQLTVEVNSLRNEAFMIRQMVTLHESSLDESTQSAADETLTMLRAEMTSAFKAEALARLDEVEAFHNRIYENRVGYLGKELTDLRGRLADYERQLGVSLGRRTNILSQISAGGVLDELFALQRSHVELEAHVRDLDLQIDALRRWDRAREELNVTKGELRVQASESLNERQPEVDRFASRFDSLIRSLYGRGGALTVKVDEDGYKVTLKVPASASTGVSKMKLFSYDLTLLAESEPRVHPKFLIHDSVVFDGVDTVQTQTALETVESLVTAPENSNFQYIVMLNSNEVPEALSDSDWFLNGIRRRILETEVGGAFGVIF</sequence>
<dbReference type="InterPro" id="IPR018760">
    <property type="entry name" value="DUF2326"/>
</dbReference>
<dbReference type="RefSeq" id="WP_062288105.1">
    <property type="nucleotide sequence ID" value="NZ_CP013200.1"/>
</dbReference>
<gene>
    <name evidence="2" type="ORF">AS189_09725</name>
</gene>
<organism evidence="2 3">
    <name type="scientific">Arthrobacter alpinus</name>
    <dbReference type="NCBI Taxonomy" id="656366"/>
    <lineage>
        <taxon>Bacteria</taxon>
        <taxon>Bacillati</taxon>
        <taxon>Actinomycetota</taxon>
        <taxon>Actinomycetes</taxon>
        <taxon>Micrococcales</taxon>
        <taxon>Micrococcaceae</taxon>
        <taxon>Arthrobacter</taxon>
    </lineage>
</organism>